<dbReference type="InterPro" id="IPR036322">
    <property type="entry name" value="WD40_repeat_dom_sf"/>
</dbReference>
<name>A0A7E4W8F4_PANRE</name>
<sequence length="698" mass="78585">MGQMSSTPPSVPSPAAVVASQANFRQNNGSVTPILMPATAPPSLAAAAAIAAHYRRLEGDRRRSSASNDDSDEYLSAPDRRIRHRNRSRDRRSLTSDSEDGSDRPPFVNPLWSGRRNLLDLITSFQSGRAMLSDHSSDEGEDQPRSSDQAEERSENRPYITIPAASSTKAHASYRNLRQEITIRAGLMYDEPSVSMPVSDTVTEMHVPLPSCSTASGIMRNCRYGMGRRPQFGRNVGIDEASIVAIRNRATPNRRKIVDRTPTKTFCIEYLNGGRSLLTASQDNKLRIYDQTGTRRRYVKSKEITVPFIGWSILDFAVSPDGNYAVYSTWHNALFQCDLRADVPTWQDMPFESDETRFGVFSIKFNSAGTEVATGATSGLYVYDREIDRCVVKINAHDDDVNAVCYPDDSSFTILSSGDDGLIKLWDRRASHVQPASIFAGHRDGITYLDTKKDGKYFLSNSKDQSIKVWDLRVASDRIGIHATRKAVGGQRWDYRWQMTRNFKTTNLPGDSSIMTLRGHSVLHTLVRAKFSPPSTTGNRFIYTGCARGGCLVYDLYTGEMHKRYGCHRSVVRDAVWHPYDNELLTSSWDGNVYVWRYDNRGPTGADLNMESQVVQDYDSTDEFDEPVPRNRGRPLKRSLPPVRPVHHQLLNLGPRTDGNTNRVQMKIALEEEETSSEEESRDDTYAAIARRHRRQRS</sequence>
<dbReference type="PROSITE" id="PS50082">
    <property type="entry name" value="WD_REPEATS_2"/>
    <property type="match status" value="3"/>
</dbReference>
<feature type="compositionally biased region" description="Acidic residues" evidence="2">
    <location>
        <begin position="671"/>
        <end position="682"/>
    </location>
</feature>
<evidence type="ECO:0000313" key="4">
    <source>
        <dbReference type="WBParaSite" id="Pan_g8213.t1"/>
    </source>
</evidence>
<dbReference type="AlphaFoldDB" id="A0A7E4W8F4"/>
<dbReference type="InterPro" id="IPR051859">
    <property type="entry name" value="DCAF"/>
</dbReference>
<feature type="compositionally biased region" description="Basic and acidic residues" evidence="2">
    <location>
        <begin position="135"/>
        <end position="156"/>
    </location>
</feature>
<reference evidence="3" key="1">
    <citation type="journal article" date="2013" name="Genetics">
        <title>The draft genome and transcriptome of Panagrellus redivivus are shaped by the harsh demands of a free-living lifestyle.</title>
        <authorList>
            <person name="Srinivasan J."/>
            <person name="Dillman A.R."/>
            <person name="Macchietto M.G."/>
            <person name="Heikkinen L."/>
            <person name="Lakso M."/>
            <person name="Fracchia K.M."/>
            <person name="Antoshechkin I."/>
            <person name="Mortazavi A."/>
            <person name="Wong G."/>
            <person name="Sternberg P.W."/>
        </authorList>
    </citation>
    <scope>NUCLEOTIDE SEQUENCE [LARGE SCALE GENOMIC DNA]</scope>
    <source>
        <strain evidence="3">MT8872</strain>
    </source>
</reference>
<dbReference type="InterPro" id="IPR015943">
    <property type="entry name" value="WD40/YVTN_repeat-like_dom_sf"/>
</dbReference>
<proteinExistence type="predicted"/>
<dbReference type="InterPro" id="IPR001680">
    <property type="entry name" value="WD40_rpt"/>
</dbReference>
<keyword evidence="3" id="KW-1185">Reference proteome</keyword>
<dbReference type="PROSITE" id="PS50294">
    <property type="entry name" value="WD_REPEATS_REGION"/>
    <property type="match status" value="3"/>
</dbReference>
<feature type="repeat" description="WD" evidence="1">
    <location>
        <begin position="439"/>
        <end position="473"/>
    </location>
</feature>
<feature type="repeat" description="WD" evidence="1">
    <location>
        <begin position="394"/>
        <end position="427"/>
    </location>
</feature>
<dbReference type="SMART" id="SM00320">
    <property type="entry name" value="WD40"/>
    <property type="match status" value="6"/>
</dbReference>
<feature type="repeat" description="WD" evidence="1">
    <location>
        <begin position="565"/>
        <end position="596"/>
    </location>
</feature>
<evidence type="ECO:0000256" key="1">
    <source>
        <dbReference type="PROSITE-ProRule" id="PRU00221"/>
    </source>
</evidence>
<feature type="region of interest" description="Disordered" evidence="2">
    <location>
        <begin position="618"/>
        <end position="642"/>
    </location>
</feature>
<dbReference type="GO" id="GO:0043161">
    <property type="term" value="P:proteasome-mediated ubiquitin-dependent protein catabolic process"/>
    <property type="evidence" value="ECO:0007669"/>
    <property type="project" value="TreeGrafter"/>
</dbReference>
<dbReference type="PANTHER" id="PTHR19847:SF7">
    <property type="entry name" value="DDB1- AND CUL4-ASSOCIATED FACTOR 11"/>
    <property type="match status" value="1"/>
</dbReference>
<keyword evidence="1" id="KW-0853">WD repeat</keyword>
<dbReference type="SUPFAM" id="SSF50978">
    <property type="entry name" value="WD40 repeat-like"/>
    <property type="match status" value="1"/>
</dbReference>
<dbReference type="PANTHER" id="PTHR19847">
    <property type="entry name" value="DDB1- AND CUL4-ASSOCIATED FACTOR 11"/>
    <property type="match status" value="1"/>
</dbReference>
<organism evidence="3 4">
    <name type="scientific">Panagrellus redivivus</name>
    <name type="common">Microworm</name>
    <dbReference type="NCBI Taxonomy" id="6233"/>
    <lineage>
        <taxon>Eukaryota</taxon>
        <taxon>Metazoa</taxon>
        <taxon>Ecdysozoa</taxon>
        <taxon>Nematoda</taxon>
        <taxon>Chromadorea</taxon>
        <taxon>Rhabditida</taxon>
        <taxon>Tylenchina</taxon>
        <taxon>Panagrolaimomorpha</taxon>
        <taxon>Panagrolaimoidea</taxon>
        <taxon>Panagrolaimidae</taxon>
        <taxon>Panagrellus</taxon>
    </lineage>
</organism>
<feature type="compositionally biased region" description="Basic residues" evidence="2">
    <location>
        <begin position="81"/>
        <end position="90"/>
    </location>
</feature>
<evidence type="ECO:0000256" key="2">
    <source>
        <dbReference type="SAM" id="MobiDB-lite"/>
    </source>
</evidence>
<reference evidence="4" key="2">
    <citation type="submission" date="2020-10" db="UniProtKB">
        <authorList>
            <consortium name="WormBaseParasite"/>
        </authorList>
    </citation>
    <scope>IDENTIFICATION</scope>
</reference>
<feature type="region of interest" description="Disordered" evidence="2">
    <location>
        <begin position="670"/>
        <end position="698"/>
    </location>
</feature>
<accession>A0A7E4W8F4</accession>
<protein>
    <submittedName>
        <fullName evidence="4">WD_REPEATS_REGION domain-containing protein</fullName>
    </submittedName>
</protein>
<dbReference type="GO" id="GO:0080008">
    <property type="term" value="C:Cul4-RING E3 ubiquitin ligase complex"/>
    <property type="evidence" value="ECO:0007669"/>
    <property type="project" value="TreeGrafter"/>
</dbReference>
<dbReference type="Pfam" id="PF00400">
    <property type="entry name" value="WD40"/>
    <property type="match status" value="3"/>
</dbReference>
<dbReference type="Proteomes" id="UP000492821">
    <property type="component" value="Unassembled WGS sequence"/>
</dbReference>
<feature type="region of interest" description="Disordered" evidence="2">
    <location>
        <begin position="130"/>
        <end position="159"/>
    </location>
</feature>
<dbReference type="Gene3D" id="2.130.10.10">
    <property type="entry name" value="YVTN repeat-like/Quinoprotein amine dehydrogenase"/>
    <property type="match status" value="2"/>
</dbReference>
<dbReference type="WBParaSite" id="Pan_g8213.t1">
    <property type="protein sequence ID" value="Pan_g8213.t1"/>
    <property type="gene ID" value="Pan_g8213"/>
</dbReference>
<feature type="region of interest" description="Disordered" evidence="2">
    <location>
        <begin position="57"/>
        <end position="110"/>
    </location>
</feature>
<evidence type="ECO:0000313" key="3">
    <source>
        <dbReference type="Proteomes" id="UP000492821"/>
    </source>
</evidence>